<keyword evidence="3" id="KW-1003">Cell membrane</keyword>
<dbReference type="Proteomes" id="UP001595632">
    <property type="component" value="Unassembled WGS sequence"/>
</dbReference>
<dbReference type="InterPro" id="IPR003362">
    <property type="entry name" value="Bact_transf"/>
</dbReference>
<organism evidence="11 12">
    <name type="scientific">Psychromarinibacter halotolerans</name>
    <dbReference type="NCBI Taxonomy" id="1775175"/>
    <lineage>
        <taxon>Bacteria</taxon>
        <taxon>Pseudomonadati</taxon>
        <taxon>Pseudomonadota</taxon>
        <taxon>Alphaproteobacteria</taxon>
        <taxon>Rhodobacterales</taxon>
        <taxon>Paracoccaceae</taxon>
        <taxon>Psychromarinibacter</taxon>
    </lineage>
</organism>
<keyword evidence="7 9" id="KW-0472">Membrane</keyword>
<evidence type="ECO:0000259" key="10">
    <source>
        <dbReference type="Pfam" id="PF02397"/>
    </source>
</evidence>
<accession>A0ABV7GNL9</accession>
<evidence type="ECO:0000313" key="12">
    <source>
        <dbReference type="Proteomes" id="UP001595632"/>
    </source>
</evidence>
<feature type="domain" description="Bacterial sugar transferase" evidence="10">
    <location>
        <begin position="41"/>
        <end position="230"/>
    </location>
</feature>
<evidence type="ECO:0000256" key="1">
    <source>
        <dbReference type="ARBA" id="ARBA00004236"/>
    </source>
</evidence>
<evidence type="ECO:0000256" key="2">
    <source>
        <dbReference type="ARBA" id="ARBA00006464"/>
    </source>
</evidence>
<name>A0ABV7GNL9_9RHOB</name>
<comment type="subcellular location">
    <subcellularLocation>
        <location evidence="1">Cell membrane</location>
    </subcellularLocation>
</comment>
<evidence type="ECO:0000256" key="8">
    <source>
        <dbReference type="ARBA" id="ARBA00023169"/>
    </source>
</evidence>
<keyword evidence="6 9" id="KW-1133">Transmembrane helix</keyword>
<dbReference type="PANTHER" id="PTHR30576:SF4">
    <property type="entry name" value="UNDECAPRENYL-PHOSPHATE GALACTOSE PHOSPHOTRANSFERASE"/>
    <property type="match status" value="1"/>
</dbReference>
<dbReference type="GO" id="GO:0016740">
    <property type="term" value="F:transferase activity"/>
    <property type="evidence" value="ECO:0007669"/>
    <property type="project" value="UniProtKB-KW"/>
</dbReference>
<evidence type="ECO:0000313" key="11">
    <source>
        <dbReference type="EMBL" id="MFC3141891.1"/>
    </source>
</evidence>
<dbReference type="Pfam" id="PF02397">
    <property type="entry name" value="Bac_transf"/>
    <property type="match status" value="1"/>
</dbReference>
<keyword evidence="4 11" id="KW-0808">Transferase</keyword>
<dbReference type="PANTHER" id="PTHR30576">
    <property type="entry name" value="COLANIC BIOSYNTHESIS UDP-GLUCOSE LIPID CARRIER TRANSFERASE"/>
    <property type="match status" value="1"/>
</dbReference>
<keyword evidence="8" id="KW-0270">Exopolysaccharide synthesis</keyword>
<gene>
    <name evidence="11" type="ORF">ACFOGP_04185</name>
</gene>
<comment type="caution">
    <text evidence="11">The sequence shown here is derived from an EMBL/GenBank/DDBJ whole genome shotgun (WGS) entry which is preliminary data.</text>
</comment>
<proteinExistence type="inferred from homology"/>
<evidence type="ECO:0000256" key="7">
    <source>
        <dbReference type="ARBA" id="ARBA00023136"/>
    </source>
</evidence>
<evidence type="ECO:0000256" key="5">
    <source>
        <dbReference type="ARBA" id="ARBA00022692"/>
    </source>
</evidence>
<dbReference type="EMBL" id="JBHRTB010000010">
    <property type="protein sequence ID" value="MFC3141891.1"/>
    <property type="molecule type" value="Genomic_DNA"/>
</dbReference>
<evidence type="ECO:0000256" key="9">
    <source>
        <dbReference type="SAM" id="Phobius"/>
    </source>
</evidence>
<feature type="transmembrane region" description="Helical" evidence="9">
    <location>
        <begin position="46"/>
        <end position="69"/>
    </location>
</feature>
<sequence length="234" mass="26041">MTIHFSDAGQSAARTEVRPAVDFQARDTSAPSNGLYRVFGKRLLDVMVVLLVAPFALILVAVAALLTAMDGHNPFYFQQRVGRHGLTFRLVKIRTMVTDADAQLAAHLAADPEARREWNEKQKLDNDPRITRVGNFLRRSSLDELPQLWNVLTGDMSIVGPRPMMVEQQDIYPGTAYYALRPGITGAWQVSDRNECSFAGRARFDTEYNSQVSLAVDLDIILRTAGVVMKCTGK</sequence>
<keyword evidence="12" id="KW-1185">Reference proteome</keyword>
<evidence type="ECO:0000256" key="3">
    <source>
        <dbReference type="ARBA" id="ARBA00022475"/>
    </source>
</evidence>
<protein>
    <submittedName>
        <fullName evidence="11">Sugar transferase</fullName>
    </submittedName>
</protein>
<evidence type="ECO:0000256" key="4">
    <source>
        <dbReference type="ARBA" id="ARBA00022679"/>
    </source>
</evidence>
<reference evidence="12" key="1">
    <citation type="journal article" date="2019" name="Int. J. Syst. Evol. Microbiol.">
        <title>The Global Catalogue of Microorganisms (GCM) 10K type strain sequencing project: providing services to taxonomists for standard genome sequencing and annotation.</title>
        <authorList>
            <consortium name="The Broad Institute Genomics Platform"/>
            <consortium name="The Broad Institute Genome Sequencing Center for Infectious Disease"/>
            <person name="Wu L."/>
            <person name="Ma J."/>
        </authorList>
    </citation>
    <scope>NUCLEOTIDE SEQUENCE [LARGE SCALE GENOMIC DNA]</scope>
    <source>
        <strain evidence="12">KCTC 52366</strain>
    </source>
</reference>
<keyword evidence="5 9" id="KW-0812">Transmembrane</keyword>
<dbReference type="RefSeq" id="WP_275631861.1">
    <property type="nucleotide sequence ID" value="NZ_JARGYD010000002.1"/>
</dbReference>
<comment type="similarity">
    <text evidence="2">Belongs to the bacterial sugar transferase family.</text>
</comment>
<evidence type="ECO:0000256" key="6">
    <source>
        <dbReference type="ARBA" id="ARBA00022989"/>
    </source>
</evidence>